<dbReference type="EMBL" id="CP016359">
    <property type="protein sequence ID" value="APU69832.1"/>
    <property type="molecule type" value="Genomic_DNA"/>
</dbReference>
<evidence type="ECO:0000256" key="3">
    <source>
        <dbReference type="ARBA" id="ARBA00022722"/>
    </source>
</evidence>
<dbReference type="RefSeq" id="WP_083645425.1">
    <property type="nucleotide sequence ID" value="NZ_AMRU01000016.1"/>
</dbReference>
<dbReference type="SMART" id="SM00487">
    <property type="entry name" value="DEXDc"/>
    <property type="match status" value="1"/>
</dbReference>
<dbReference type="Pfam" id="PF12008">
    <property type="entry name" value="EcoR124_C"/>
    <property type="match status" value="1"/>
</dbReference>
<dbReference type="InterPro" id="IPR040980">
    <property type="entry name" value="SWI2_SNF2"/>
</dbReference>
<dbReference type="NCBIfam" id="TIGR00348">
    <property type="entry name" value="hsdR"/>
    <property type="match status" value="1"/>
</dbReference>
<dbReference type="InterPro" id="IPR004473">
    <property type="entry name" value="Restrct_endonuc_typeI_HsdR"/>
</dbReference>
<evidence type="ECO:0000256" key="7">
    <source>
        <dbReference type="ARBA" id="ARBA00022801"/>
    </source>
</evidence>
<dbReference type="InterPro" id="IPR007409">
    <property type="entry name" value="Restrct_endonuc_type1_HsdR_N"/>
</dbReference>
<dbReference type="PANTHER" id="PTHR30195">
    <property type="entry name" value="TYPE I SITE-SPECIFIC DEOXYRIBONUCLEASE PROTEIN SUBUNIT M AND R"/>
    <property type="match status" value="1"/>
</dbReference>
<dbReference type="PANTHER" id="PTHR30195:SF16">
    <property type="entry name" value="TYPE I RESTRICTION ENZYME ENDONUCLEASE SUBUNIT"/>
    <property type="match status" value="1"/>
</dbReference>
<dbReference type="EC" id="3.1.21.3" evidence="10"/>
<evidence type="ECO:0000256" key="5">
    <source>
        <dbReference type="ARBA" id="ARBA00022747"/>
    </source>
</evidence>
<evidence type="ECO:0000256" key="1">
    <source>
        <dbReference type="ARBA" id="ARBA00000851"/>
    </source>
</evidence>
<organism evidence="11 12">
    <name type="scientific">Christiangramia flava JLT2011</name>
    <dbReference type="NCBI Taxonomy" id="1229726"/>
    <lineage>
        <taxon>Bacteria</taxon>
        <taxon>Pseudomonadati</taxon>
        <taxon>Bacteroidota</taxon>
        <taxon>Flavobacteriia</taxon>
        <taxon>Flavobacteriales</taxon>
        <taxon>Flavobacteriaceae</taxon>
        <taxon>Christiangramia</taxon>
    </lineage>
</organism>
<dbReference type="InterPro" id="IPR027417">
    <property type="entry name" value="P-loop_NTPase"/>
</dbReference>
<keyword evidence="4 10" id="KW-0547">Nucleotide-binding</keyword>
<evidence type="ECO:0000256" key="2">
    <source>
        <dbReference type="ARBA" id="ARBA00008598"/>
    </source>
</evidence>
<dbReference type="CDD" id="cd18800">
    <property type="entry name" value="SF2_C_EcoR124I-like"/>
    <property type="match status" value="1"/>
</dbReference>
<dbReference type="Gene3D" id="1.20.58.910">
    <property type="match status" value="1"/>
</dbReference>
<evidence type="ECO:0000313" key="12">
    <source>
        <dbReference type="Proteomes" id="UP000186230"/>
    </source>
</evidence>
<dbReference type="CDD" id="cd18030">
    <property type="entry name" value="DEXHc_RE_I_HsdR"/>
    <property type="match status" value="1"/>
</dbReference>
<dbReference type="GO" id="GO:0003677">
    <property type="term" value="F:DNA binding"/>
    <property type="evidence" value="ECO:0007669"/>
    <property type="project" value="UniProtKB-KW"/>
</dbReference>
<dbReference type="GO" id="GO:0009035">
    <property type="term" value="F:type I site-specific deoxyribonuclease activity"/>
    <property type="evidence" value="ECO:0007669"/>
    <property type="project" value="UniProtKB-EC"/>
</dbReference>
<dbReference type="OrthoDB" id="9758243at2"/>
<dbReference type="REBASE" id="182722">
    <property type="entry name" value="Gfl2011ORF3104P"/>
</dbReference>
<evidence type="ECO:0000256" key="4">
    <source>
        <dbReference type="ARBA" id="ARBA00022741"/>
    </source>
</evidence>
<gene>
    <name evidence="11" type="ORF">GRFL_3108</name>
</gene>
<dbReference type="PROSITE" id="PS51192">
    <property type="entry name" value="HELICASE_ATP_BIND_1"/>
    <property type="match status" value="1"/>
</dbReference>
<keyword evidence="12" id="KW-1185">Reference proteome</keyword>
<dbReference type="Gene3D" id="3.40.50.300">
    <property type="entry name" value="P-loop containing nucleotide triphosphate hydrolases"/>
    <property type="match status" value="2"/>
</dbReference>
<keyword evidence="6" id="KW-0255">Endonuclease</keyword>
<dbReference type="InterPro" id="IPR014001">
    <property type="entry name" value="Helicase_ATP-bd"/>
</dbReference>
<proteinExistence type="inferred from homology"/>
<comment type="function">
    <text evidence="10">Subunit R is required for both nuclease and ATPase activities, but not for modification.</text>
</comment>
<evidence type="ECO:0000256" key="10">
    <source>
        <dbReference type="RuleBase" id="RU364115"/>
    </source>
</evidence>
<protein>
    <recommendedName>
        <fullName evidence="10">Type I restriction enzyme endonuclease subunit</fullName>
        <shortName evidence="10">R protein</shortName>
        <ecNumber evidence="10">3.1.21.3</ecNumber>
    </recommendedName>
</protein>
<dbReference type="AlphaFoldDB" id="A0A1L7I9Q0"/>
<keyword evidence="8 10" id="KW-0067">ATP-binding</keyword>
<dbReference type="GO" id="GO:0005524">
    <property type="term" value="F:ATP binding"/>
    <property type="evidence" value="ECO:0007669"/>
    <property type="project" value="UniProtKB-KW"/>
</dbReference>
<dbReference type="Gene3D" id="3.90.1570.50">
    <property type="match status" value="1"/>
</dbReference>
<evidence type="ECO:0000256" key="8">
    <source>
        <dbReference type="ARBA" id="ARBA00022840"/>
    </source>
</evidence>
<comment type="subunit">
    <text evidence="10">The type I restriction/modification system is composed of three polypeptides R, M and S.</text>
</comment>
<evidence type="ECO:0000313" key="11">
    <source>
        <dbReference type="EMBL" id="APU69832.1"/>
    </source>
</evidence>
<reference evidence="11 12" key="1">
    <citation type="submission" date="2016-07" db="EMBL/GenBank/DDBJ databases">
        <title>Multi-omics approach to identify versatile polysaccharide utilization systems of a marine flavobacterium Gramella flava.</title>
        <authorList>
            <person name="Tang K."/>
        </authorList>
    </citation>
    <scope>NUCLEOTIDE SEQUENCE [LARGE SCALE GENOMIC DNA]</scope>
    <source>
        <strain evidence="11 12">JLT2011</strain>
    </source>
</reference>
<dbReference type="Pfam" id="PF04313">
    <property type="entry name" value="HSDR_N"/>
    <property type="match status" value="1"/>
</dbReference>
<keyword evidence="5 10" id="KW-0680">Restriction system</keyword>
<evidence type="ECO:0000256" key="9">
    <source>
        <dbReference type="ARBA" id="ARBA00023125"/>
    </source>
</evidence>
<keyword evidence="9 10" id="KW-0238">DNA-binding</keyword>
<dbReference type="InterPro" id="IPR055180">
    <property type="entry name" value="HsdR_RecA-like_helicase_dom_2"/>
</dbReference>
<dbReference type="KEGG" id="gfl:GRFL_3108"/>
<dbReference type="Pfam" id="PF22679">
    <property type="entry name" value="T1R_D3-like"/>
    <property type="match status" value="1"/>
</dbReference>
<dbReference type="STRING" id="1229726.GRFL_3108"/>
<dbReference type="InterPro" id="IPR051268">
    <property type="entry name" value="Type-I_R_enzyme_R_subunit"/>
</dbReference>
<evidence type="ECO:0000256" key="6">
    <source>
        <dbReference type="ARBA" id="ARBA00022759"/>
    </source>
</evidence>
<dbReference type="Proteomes" id="UP000186230">
    <property type="component" value="Chromosome"/>
</dbReference>
<keyword evidence="3" id="KW-0540">Nuclease</keyword>
<dbReference type="InterPro" id="IPR022625">
    <property type="entry name" value="TypeI_RM_Rsu_C"/>
</dbReference>
<sequence length="946" mass="110594">MTTEPEQVLEGNLISQLIGLGYKSIQLKTEEDLLENLKLQLEKHNNTRLSLLEFQQVLNKISKGNIFERAKILRDKVDFTKDNGETGYLELINQVQWCKNEYQVTNQIKMEGKYKNRYDVTILINGLPLCQIELKRRGLEMKEAFNQTNRYQRHSFQAGKGLFQYIQLFVISNGVNSKYYANNPIKARNFKQTFFWADKENKKITQLSDFADVFLEPCHLSKMITKYIVLNESQKILMALRPYQYYAVEAIVERVKTSRKNGYIWHTTGSGKTLTSFKTSQILTNLPEVKKVVFVVDRKDLDYQTIKEFNHFSSGSIDGTNDTKSLVSQFNDDTKIIVTTIQKLNTSIHKQYYRKKMERFKNERMVFIFDECHRSQFGDTHNRIKNYFEDVQMFGFTGTPIFADNANRNELGKRTTKDLFEKCLHKYVITDAIRDGNVLKFSIEYISTFRKKNEVVDIDVESIDKAEVMEAPKRLEGIVDYIINNHSRKTHGKRFTSIFCVANVDTLIKYYKLFNQKKLNGEHDLKIGTIFSYQTNEEDSEATGMIETDPRALPIAAEENSEYDSKHSREYLDDFIQDYNEMFQRNYSTSDFYSYYKDIGKQVKNKQLDVLLVVNMFLTGFDSKTLNTIYVDKNLRFHGLIQAYSRTNRILNELKSQGNVVSFRNLKKATDEAITLFSNKDAIEDIILQPYENYITKFDESVRKLLEIAPTVQGVNELPSENEELEFVTAFRELLRIKNVLTTFTEFDFSDLDIDEQTFEDYKSKYLDIRDKVRNHKSNEKVSILDDIDFEVELIHRDEVNVVYILTLLADLKDSGPADHAKKKKQISDLMASETQLRSKKELIERFIAENLPLIRDRENIPEEFESFWTTEKQKALEGISKEENLDQAKLNRVIANYLFTEKKPLRDEVIDTMNKKPGLRERKTSSERIIDKIKGFIETFVNGMG</sequence>
<dbReference type="Pfam" id="PF18766">
    <property type="entry name" value="SWI2_SNF2"/>
    <property type="match status" value="1"/>
</dbReference>
<dbReference type="SUPFAM" id="SSF52540">
    <property type="entry name" value="P-loop containing nucleoside triphosphate hydrolases"/>
    <property type="match status" value="2"/>
</dbReference>
<accession>A0A1L7I9Q0</accession>
<keyword evidence="7 10" id="KW-0378">Hydrolase</keyword>
<dbReference type="CDD" id="cd22332">
    <property type="entry name" value="HsdR_N"/>
    <property type="match status" value="1"/>
</dbReference>
<comment type="catalytic activity">
    <reaction evidence="1 10">
        <text>Endonucleolytic cleavage of DNA to give random double-stranded fragments with terminal 5'-phosphates, ATP is simultaneously hydrolyzed.</text>
        <dbReference type="EC" id="3.1.21.3"/>
    </reaction>
</comment>
<dbReference type="GO" id="GO:0009307">
    <property type="term" value="P:DNA restriction-modification system"/>
    <property type="evidence" value="ECO:0007669"/>
    <property type="project" value="UniProtKB-KW"/>
</dbReference>
<comment type="similarity">
    <text evidence="2 10">Belongs to the HsdR family.</text>
</comment>
<name>A0A1L7I9Q0_9FLAO</name>